<dbReference type="Pfam" id="PF11740">
    <property type="entry name" value="KfrA_N"/>
    <property type="match status" value="1"/>
</dbReference>
<name>A0A158FJA1_CABSO</name>
<sequence length="404" mass="44989">MNDEERAALRTELVELRVRGARRQELSQHACKRLFFDFGIRPSMATVRDLTQTGSASDIPKDIDAFWMRIRSASKIRIEGGAIPDTLQERAGELLGQLFQEARHLANQALETERNAARDEASAALNRLHDFEVRFTTVEEALQRSEARTEAALIRNSALETEIRALKEQDSDAQGGLHALIHRLENENAALIKRLDADQTANAALRDRLDSLNYELRQNTEHYAQQIKDAVSEAERRVKPMLVELDSLRGVAATYQSGVRQASQKEFDFIQQLSTAKARSDRLEQQLREKSDEIDELASERDALRAQGVMGKNAARLICAMVDEGRLSNAEIAALGTEIDAFVMLPSHCPACSIGEPDLVQHGAEFELSCPDCERSSGNASSRLMAVACFKTADMLEASQPTER</sequence>
<dbReference type="AlphaFoldDB" id="A0A158FJA1"/>
<reference evidence="3 4" key="1">
    <citation type="submission" date="2016-01" db="EMBL/GenBank/DDBJ databases">
        <authorList>
            <person name="Oliw E.H."/>
        </authorList>
    </citation>
    <scope>NUCLEOTIDE SEQUENCE [LARGE SCALE GENOMIC DNA]</scope>
    <source>
        <strain evidence="3">LMG 22029</strain>
    </source>
</reference>
<evidence type="ECO:0000259" key="2">
    <source>
        <dbReference type="Pfam" id="PF11740"/>
    </source>
</evidence>
<feature type="coiled-coil region" evidence="1">
    <location>
        <begin position="107"/>
        <end position="201"/>
    </location>
</feature>
<dbReference type="GO" id="GO:0003677">
    <property type="term" value="F:DNA binding"/>
    <property type="evidence" value="ECO:0007669"/>
    <property type="project" value="UniProtKB-KW"/>
</dbReference>
<dbReference type="EMBL" id="FCOC02000003">
    <property type="protein sequence ID" value="SAL19932.1"/>
    <property type="molecule type" value="Genomic_DNA"/>
</dbReference>
<feature type="domain" description="KfrA N-terminal DNA-binding" evidence="2">
    <location>
        <begin position="29"/>
        <end position="141"/>
    </location>
</feature>
<protein>
    <submittedName>
        <fullName evidence="3">DNA-binding protein</fullName>
    </submittedName>
</protein>
<keyword evidence="1" id="KW-0175">Coiled coil</keyword>
<dbReference type="Proteomes" id="UP000054893">
    <property type="component" value="Unassembled WGS sequence"/>
</dbReference>
<evidence type="ECO:0000313" key="4">
    <source>
        <dbReference type="Proteomes" id="UP000054893"/>
    </source>
</evidence>
<evidence type="ECO:0000313" key="3">
    <source>
        <dbReference type="EMBL" id="SAL19932.1"/>
    </source>
</evidence>
<keyword evidence="3" id="KW-0238">DNA-binding</keyword>
<evidence type="ECO:0000256" key="1">
    <source>
        <dbReference type="SAM" id="Coils"/>
    </source>
</evidence>
<accession>A0A158FJA1</accession>
<feature type="coiled-coil region" evidence="1">
    <location>
        <begin position="273"/>
        <end position="307"/>
    </location>
</feature>
<dbReference type="Gene3D" id="1.20.5.170">
    <property type="match status" value="1"/>
</dbReference>
<dbReference type="InterPro" id="IPR021104">
    <property type="entry name" value="KfrA_DNA-bd_N"/>
</dbReference>
<gene>
    <name evidence="3" type="ORF">AWB64_01379</name>
</gene>
<proteinExistence type="predicted"/>
<dbReference type="RefSeq" id="WP_060817879.1">
    <property type="nucleotide sequence ID" value="NZ_FCOC02000003.1"/>
</dbReference>
<organism evidence="3 4">
    <name type="scientific">Caballeronia sordidicola</name>
    <name type="common">Burkholderia sordidicola</name>
    <dbReference type="NCBI Taxonomy" id="196367"/>
    <lineage>
        <taxon>Bacteria</taxon>
        <taxon>Pseudomonadati</taxon>
        <taxon>Pseudomonadota</taxon>
        <taxon>Betaproteobacteria</taxon>
        <taxon>Burkholderiales</taxon>
        <taxon>Burkholderiaceae</taxon>
        <taxon>Caballeronia</taxon>
    </lineage>
</organism>
<dbReference type="OrthoDB" id="9071733at2"/>